<accession>A0A7J8IMP2</accession>
<evidence type="ECO:0000313" key="2">
    <source>
        <dbReference type="Proteomes" id="UP000593571"/>
    </source>
</evidence>
<comment type="caution">
    <text evidence="1">The sequence shown here is derived from an EMBL/GenBank/DDBJ whole genome shotgun (WGS) entry which is preliminary data.</text>
</comment>
<dbReference type="EMBL" id="JACASE010000003">
    <property type="protein sequence ID" value="KAF6485425.1"/>
    <property type="molecule type" value="Genomic_DNA"/>
</dbReference>
<gene>
    <name evidence="1" type="ORF">HJG63_010635</name>
</gene>
<protein>
    <submittedName>
        <fullName evidence="1">Uncharacterized protein</fullName>
    </submittedName>
</protein>
<reference evidence="1 2" key="1">
    <citation type="journal article" date="2020" name="Nature">
        <title>Six reference-quality genomes reveal evolution of bat adaptations.</title>
        <authorList>
            <person name="Jebb D."/>
            <person name="Huang Z."/>
            <person name="Pippel M."/>
            <person name="Hughes G.M."/>
            <person name="Lavrichenko K."/>
            <person name="Devanna P."/>
            <person name="Winkler S."/>
            <person name="Jermiin L.S."/>
            <person name="Skirmuntt E.C."/>
            <person name="Katzourakis A."/>
            <person name="Burkitt-Gray L."/>
            <person name="Ray D.A."/>
            <person name="Sullivan K.A.M."/>
            <person name="Roscito J.G."/>
            <person name="Kirilenko B.M."/>
            <person name="Davalos L.M."/>
            <person name="Corthals A.P."/>
            <person name="Power M.L."/>
            <person name="Jones G."/>
            <person name="Ransome R.D."/>
            <person name="Dechmann D.K.N."/>
            <person name="Locatelli A.G."/>
            <person name="Puechmaille S.J."/>
            <person name="Fedrigo O."/>
            <person name="Jarvis E.D."/>
            <person name="Hiller M."/>
            <person name="Vernes S.C."/>
            <person name="Myers E.W."/>
            <person name="Teeling E.C."/>
        </authorList>
    </citation>
    <scope>NUCLEOTIDE SEQUENCE [LARGE SCALE GENOMIC DNA]</scope>
    <source>
        <strain evidence="1">MRouAeg1</strain>
        <tissue evidence="1">Muscle</tissue>
    </source>
</reference>
<name>A0A7J8IMP2_ROUAE</name>
<dbReference type="AlphaFoldDB" id="A0A7J8IMP2"/>
<dbReference type="Proteomes" id="UP000593571">
    <property type="component" value="Unassembled WGS sequence"/>
</dbReference>
<sequence>MKSKNQVHKISLRCFTFFSSHPLSGSTFLMGLSPLPDRASLPWYPSRITYYQHQKGPPGPNFWSPADLTAGTGSLTTAAPSGAQRPCASISQNVSACTHSHQALQQVCPLMMTFWFPPVFLPKRETFSFSQF</sequence>
<evidence type="ECO:0000313" key="1">
    <source>
        <dbReference type="EMBL" id="KAF6485425.1"/>
    </source>
</evidence>
<proteinExistence type="predicted"/>
<organism evidence="1 2">
    <name type="scientific">Rousettus aegyptiacus</name>
    <name type="common">Egyptian fruit bat</name>
    <name type="synonym">Pteropus aegyptiacus</name>
    <dbReference type="NCBI Taxonomy" id="9407"/>
    <lineage>
        <taxon>Eukaryota</taxon>
        <taxon>Metazoa</taxon>
        <taxon>Chordata</taxon>
        <taxon>Craniata</taxon>
        <taxon>Vertebrata</taxon>
        <taxon>Euteleostomi</taxon>
        <taxon>Mammalia</taxon>
        <taxon>Eutheria</taxon>
        <taxon>Laurasiatheria</taxon>
        <taxon>Chiroptera</taxon>
        <taxon>Yinpterochiroptera</taxon>
        <taxon>Pteropodoidea</taxon>
        <taxon>Pteropodidae</taxon>
        <taxon>Rousettinae</taxon>
        <taxon>Rousettus</taxon>
    </lineage>
</organism>
<keyword evidence="2" id="KW-1185">Reference proteome</keyword>